<evidence type="ECO:0000259" key="2">
    <source>
        <dbReference type="Pfam" id="PF12172"/>
    </source>
</evidence>
<accession>A0A8J6MVF6</accession>
<dbReference type="SUPFAM" id="SSF50249">
    <property type="entry name" value="Nucleic acid-binding proteins"/>
    <property type="match status" value="1"/>
</dbReference>
<dbReference type="Proteomes" id="UP000650524">
    <property type="component" value="Unassembled WGS sequence"/>
</dbReference>
<name>A0A8J6MVF6_9DELT</name>
<dbReference type="Gene3D" id="6.10.30.10">
    <property type="match status" value="1"/>
</dbReference>
<comment type="caution">
    <text evidence="3">The sequence shown here is derived from an EMBL/GenBank/DDBJ whole genome shotgun (WGS) entry which is preliminary data.</text>
</comment>
<proteinExistence type="predicted"/>
<evidence type="ECO:0000313" key="4">
    <source>
        <dbReference type="Proteomes" id="UP000650524"/>
    </source>
</evidence>
<evidence type="ECO:0000313" key="3">
    <source>
        <dbReference type="EMBL" id="MBC8176098.1"/>
    </source>
</evidence>
<dbReference type="InterPro" id="IPR052513">
    <property type="entry name" value="Thioester_dehydratase-like"/>
</dbReference>
<feature type="domain" description="ChsH2 rubredoxin-like zinc ribbon" evidence="2">
    <location>
        <begin position="33"/>
        <end position="65"/>
    </location>
</feature>
<dbReference type="Pfam" id="PF01796">
    <property type="entry name" value="OB_ChsH2_C"/>
    <property type="match status" value="1"/>
</dbReference>
<evidence type="ECO:0000259" key="1">
    <source>
        <dbReference type="Pfam" id="PF01796"/>
    </source>
</evidence>
<dbReference type="PANTHER" id="PTHR34075:SF4">
    <property type="entry name" value="DUF35 DOMAIN-CONTAINING PROTEIN"/>
    <property type="match status" value="1"/>
</dbReference>
<dbReference type="EMBL" id="JACNJD010000089">
    <property type="protein sequence ID" value="MBC8176098.1"/>
    <property type="molecule type" value="Genomic_DNA"/>
</dbReference>
<reference evidence="3 4" key="1">
    <citation type="submission" date="2020-08" db="EMBL/GenBank/DDBJ databases">
        <title>Bridging the membrane lipid divide: bacteria of the FCB group superphylum have the potential to synthesize archaeal ether lipids.</title>
        <authorList>
            <person name="Villanueva L."/>
            <person name="Von Meijenfeldt F.A.B."/>
            <person name="Westbye A.B."/>
            <person name="Yadav S."/>
            <person name="Hopmans E.C."/>
            <person name="Dutilh B.E."/>
            <person name="Sinninghe Damste J.S."/>
        </authorList>
    </citation>
    <scope>NUCLEOTIDE SEQUENCE [LARGE SCALE GENOMIC DNA]</scope>
    <source>
        <strain evidence="3">NIOZ-UU27</strain>
    </source>
</reference>
<dbReference type="InterPro" id="IPR012340">
    <property type="entry name" value="NA-bd_OB-fold"/>
</dbReference>
<protein>
    <submittedName>
        <fullName evidence="3">Zn-ribbon domain-containing OB-fold protein</fullName>
    </submittedName>
</protein>
<dbReference type="Pfam" id="PF12172">
    <property type="entry name" value="zf-ChsH2"/>
    <property type="match status" value="1"/>
</dbReference>
<gene>
    <name evidence="3" type="ORF">H8E19_01730</name>
</gene>
<dbReference type="PANTHER" id="PTHR34075">
    <property type="entry name" value="BLR3430 PROTEIN"/>
    <property type="match status" value="1"/>
</dbReference>
<dbReference type="InterPro" id="IPR022002">
    <property type="entry name" value="ChsH2_Znr"/>
</dbReference>
<feature type="domain" description="ChsH2 C-terminal OB-fold" evidence="1">
    <location>
        <begin position="68"/>
        <end position="132"/>
    </location>
</feature>
<dbReference type="InterPro" id="IPR002878">
    <property type="entry name" value="ChsH2_C"/>
</dbReference>
<dbReference type="AlphaFoldDB" id="A0A8J6MVF6"/>
<organism evidence="3 4">
    <name type="scientific">Candidatus Desulfacyla euxinica</name>
    <dbReference type="NCBI Taxonomy" id="2841693"/>
    <lineage>
        <taxon>Bacteria</taxon>
        <taxon>Deltaproteobacteria</taxon>
        <taxon>Candidatus Desulfacyla</taxon>
    </lineage>
</organism>
<sequence length="149" mass="17012">MNDNGERMVLAGKVDLPFSYSAGRTASRFFVELRDHQKIMGKRCPRCLRIIVPAQLFCKECFVETDEWVEVGPEGTLLTFTVVYRKENHHPREAPLAYGIIRLDGADTSIVHLLEETDVTKLEHGMSVRALFSEKREGHIMDIECFCPV</sequence>